<gene>
    <name evidence="1" type="ORF">MD535_16910</name>
</gene>
<sequence length="162" mass="18113">MPFEEARKLELLNHDYDTADLYKELVVCSNTLVNTTHILSTDSGWHPLVIRKGIEPRVWLSIKIQESSDTSKDSRYLELISNSEVKHSSVELTSTKYGFQIVINGQIIVEAGNHTDESLEVIKLDLRPLGLNIHGNHTSLNVGNNSMSRNTSVNGHAMFGIN</sequence>
<dbReference type="AlphaFoldDB" id="A0A9X3CSI0"/>
<comment type="caution">
    <text evidence="1">The sequence shown here is derived from an EMBL/GenBank/DDBJ whole genome shotgun (WGS) entry which is preliminary data.</text>
</comment>
<organism evidence="1 2">
    <name type="scientific">Vibrio qingdaonensis</name>
    <dbReference type="NCBI Taxonomy" id="2829491"/>
    <lineage>
        <taxon>Bacteria</taxon>
        <taxon>Pseudomonadati</taxon>
        <taxon>Pseudomonadota</taxon>
        <taxon>Gammaproteobacteria</taxon>
        <taxon>Vibrionales</taxon>
        <taxon>Vibrionaceae</taxon>
        <taxon>Vibrio</taxon>
    </lineage>
</organism>
<accession>A0A9X3CSI0</accession>
<evidence type="ECO:0000313" key="1">
    <source>
        <dbReference type="EMBL" id="MCW8347685.1"/>
    </source>
</evidence>
<evidence type="ECO:0000313" key="2">
    <source>
        <dbReference type="Proteomes" id="UP001155587"/>
    </source>
</evidence>
<dbReference type="Proteomes" id="UP001155587">
    <property type="component" value="Unassembled WGS sequence"/>
</dbReference>
<reference evidence="1" key="1">
    <citation type="submission" date="2022-02" db="EMBL/GenBank/DDBJ databases">
        <title>Vibrio sp. nov, a new bacterium isolated from seawater.</title>
        <authorList>
            <person name="Yuan Y."/>
        </authorList>
    </citation>
    <scope>NUCLEOTIDE SEQUENCE</scope>
    <source>
        <strain evidence="1">ZSDZ65</strain>
    </source>
</reference>
<protein>
    <submittedName>
        <fullName evidence="1">Uncharacterized protein</fullName>
    </submittedName>
</protein>
<dbReference type="EMBL" id="JAKRRY010000024">
    <property type="protein sequence ID" value="MCW8347685.1"/>
    <property type="molecule type" value="Genomic_DNA"/>
</dbReference>
<proteinExistence type="predicted"/>
<dbReference type="RefSeq" id="WP_265676210.1">
    <property type="nucleotide sequence ID" value="NZ_JAKRRY010000024.1"/>
</dbReference>
<keyword evidence="2" id="KW-1185">Reference proteome</keyword>
<name>A0A9X3CSI0_9VIBR</name>